<dbReference type="AlphaFoldDB" id="A0A0B2V7C8"/>
<name>A0A0B2V7C8_TOXCA</name>
<gene>
    <name evidence="1" type="ORF">Tcan_04469</name>
</gene>
<evidence type="ECO:0000313" key="2">
    <source>
        <dbReference type="Proteomes" id="UP000031036"/>
    </source>
</evidence>
<dbReference type="EMBL" id="JPKZ01001927">
    <property type="protein sequence ID" value="KHN79326.1"/>
    <property type="molecule type" value="Genomic_DNA"/>
</dbReference>
<proteinExistence type="predicted"/>
<organism evidence="1 2">
    <name type="scientific">Toxocara canis</name>
    <name type="common">Canine roundworm</name>
    <dbReference type="NCBI Taxonomy" id="6265"/>
    <lineage>
        <taxon>Eukaryota</taxon>
        <taxon>Metazoa</taxon>
        <taxon>Ecdysozoa</taxon>
        <taxon>Nematoda</taxon>
        <taxon>Chromadorea</taxon>
        <taxon>Rhabditida</taxon>
        <taxon>Spirurina</taxon>
        <taxon>Ascaridomorpha</taxon>
        <taxon>Ascaridoidea</taxon>
        <taxon>Toxocaridae</taxon>
        <taxon>Toxocara</taxon>
    </lineage>
</organism>
<reference evidence="1 2" key="1">
    <citation type="submission" date="2014-11" db="EMBL/GenBank/DDBJ databases">
        <title>Genetic blueprint of the zoonotic pathogen Toxocara canis.</title>
        <authorList>
            <person name="Zhu X.-Q."/>
            <person name="Korhonen P.K."/>
            <person name="Cai H."/>
            <person name="Young N.D."/>
            <person name="Nejsum P."/>
            <person name="von Samson-Himmelstjerna G."/>
            <person name="Boag P.R."/>
            <person name="Tan P."/>
            <person name="Li Q."/>
            <person name="Min J."/>
            <person name="Yang Y."/>
            <person name="Wang X."/>
            <person name="Fang X."/>
            <person name="Hall R.S."/>
            <person name="Hofmann A."/>
            <person name="Sternberg P.W."/>
            <person name="Jex A.R."/>
            <person name="Gasser R.B."/>
        </authorList>
    </citation>
    <scope>NUCLEOTIDE SEQUENCE [LARGE SCALE GENOMIC DNA]</scope>
    <source>
        <strain evidence="1">PN_DK_2014</strain>
    </source>
</reference>
<sequence length="263" mass="29959">MSRPQKDKTGNAMKIRQRVKGGLLRTPTLVSTEIFKQYDAQVPPADPELRQYNVGFWFQPDGASKWDDGTAYNQEIWPGFPESMPELTEYSCVNLDLETGNKCTVAVQDVTEDLRDLLHGADGADLHSEGFLEKLRQIKDEAKEAVAQCAGENSGTPLIKDTKPKRVAMYDLKEMIQKDCTMEPNVSFHHFHAVKNEGGAALYTFIPMPREEYERQGYEPTQESTYYMRRNMCNALCPGTHVVNIHHPSEIETLQRMLLCKFH</sequence>
<evidence type="ECO:0000313" key="1">
    <source>
        <dbReference type="EMBL" id="KHN79326.1"/>
    </source>
</evidence>
<accession>A0A0B2V7C8</accession>
<protein>
    <submittedName>
        <fullName evidence="1">Uncharacterized protein</fullName>
    </submittedName>
</protein>
<comment type="caution">
    <text evidence="1">The sequence shown here is derived from an EMBL/GenBank/DDBJ whole genome shotgun (WGS) entry which is preliminary data.</text>
</comment>
<dbReference type="Proteomes" id="UP000031036">
    <property type="component" value="Unassembled WGS sequence"/>
</dbReference>
<keyword evidence="2" id="KW-1185">Reference proteome</keyword>